<organism evidence="1 2">
    <name type="scientific">Populus alba x Populus x berolinensis</name>
    <dbReference type="NCBI Taxonomy" id="444605"/>
    <lineage>
        <taxon>Eukaryota</taxon>
        <taxon>Viridiplantae</taxon>
        <taxon>Streptophyta</taxon>
        <taxon>Embryophyta</taxon>
        <taxon>Tracheophyta</taxon>
        <taxon>Spermatophyta</taxon>
        <taxon>Magnoliopsida</taxon>
        <taxon>eudicotyledons</taxon>
        <taxon>Gunneridae</taxon>
        <taxon>Pentapetalae</taxon>
        <taxon>rosids</taxon>
        <taxon>fabids</taxon>
        <taxon>Malpighiales</taxon>
        <taxon>Salicaceae</taxon>
        <taxon>Saliceae</taxon>
        <taxon>Populus</taxon>
    </lineage>
</organism>
<dbReference type="Proteomes" id="UP001164929">
    <property type="component" value="Chromosome 1"/>
</dbReference>
<evidence type="ECO:0000313" key="2">
    <source>
        <dbReference type="Proteomes" id="UP001164929"/>
    </source>
</evidence>
<sequence length="88" mass="9708">MRRPVSFQRVAKKFPYTPISELLLYQKKKKTKKIRSSFSNHLLATTGNKKTIQPLSSALSLFATVELLLSCPTLTQGTIAAASTVPLT</sequence>
<keyword evidence="2" id="KW-1185">Reference proteome</keyword>
<gene>
    <name evidence="1" type="ORF">NC653_002433</name>
</gene>
<accession>A0AAD6RPH6</accession>
<name>A0AAD6RPH6_9ROSI</name>
<dbReference type="EMBL" id="JAQIZT010000001">
    <property type="protein sequence ID" value="KAJ7012371.1"/>
    <property type="molecule type" value="Genomic_DNA"/>
</dbReference>
<protein>
    <submittedName>
        <fullName evidence="1">Uncharacterized protein</fullName>
    </submittedName>
</protein>
<comment type="caution">
    <text evidence="1">The sequence shown here is derived from an EMBL/GenBank/DDBJ whole genome shotgun (WGS) entry which is preliminary data.</text>
</comment>
<reference evidence="1 2" key="1">
    <citation type="journal article" date="2023" name="Mol. Ecol. Resour.">
        <title>Chromosome-level genome assembly of a triploid poplar Populus alba 'Berolinensis'.</title>
        <authorList>
            <person name="Chen S."/>
            <person name="Yu Y."/>
            <person name="Wang X."/>
            <person name="Wang S."/>
            <person name="Zhang T."/>
            <person name="Zhou Y."/>
            <person name="He R."/>
            <person name="Meng N."/>
            <person name="Wang Y."/>
            <person name="Liu W."/>
            <person name="Liu Z."/>
            <person name="Liu J."/>
            <person name="Guo Q."/>
            <person name="Huang H."/>
            <person name="Sederoff R.R."/>
            <person name="Wang G."/>
            <person name="Qu G."/>
            <person name="Chen S."/>
        </authorList>
    </citation>
    <scope>NUCLEOTIDE SEQUENCE [LARGE SCALE GENOMIC DNA]</scope>
    <source>
        <strain evidence="1">SC-2020</strain>
    </source>
</reference>
<proteinExistence type="predicted"/>
<evidence type="ECO:0000313" key="1">
    <source>
        <dbReference type="EMBL" id="KAJ7012371.1"/>
    </source>
</evidence>
<dbReference type="AlphaFoldDB" id="A0AAD6RPH6"/>